<dbReference type="Gene3D" id="2.50.20.10">
    <property type="entry name" value="Lipoprotein localisation LolA/LolB/LppX"/>
    <property type="match status" value="1"/>
</dbReference>
<protein>
    <submittedName>
        <fullName evidence="2">Outer membrane lipoprotein carrier protein LolA</fullName>
    </submittedName>
</protein>
<comment type="caution">
    <text evidence="2">The sequence shown here is derived from an EMBL/GenBank/DDBJ whole genome shotgun (WGS) entry which is preliminary data.</text>
</comment>
<dbReference type="InterPro" id="IPR029046">
    <property type="entry name" value="LolA/LolB/LppX"/>
</dbReference>
<dbReference type="EMBL" id="BAAANE010000009">
    <property type="protein sequence ID" value="GAA1652497.1"/>
    <property type="molecule type" value="Genomic_DNA"/>
</dbReference>
<evidence type="ECO:0000256" key="1">
    <source>
        <dbReference type="SAM" id="MobiDB-lite"/>
    </source>
</evidence>
<dbReference type="PANTHER" id="PTHR37507:SF2">
    <property type="entry name" value="SPORULATION PROTEIN YDCC"/>
    <property type="match status" value="1"/>
</dbReference>
<gene>
    <name evidence="2" type="ORF">GCM10009744_50500</name>
</gene>
<accession>A0ABN2FLE7</accession>
<evidence type="ECO:0000313" key="3">
    <source>
        <dbReference type="Proteomes" id="UP001501319"/>
    </source>
</evidence>
<dbReference type="PANTHER" id="PTHR37507">
    <property type="entry name" value="SPORULATION PROTEIN YDCC"/>
    <property type="match status" value="1"/>
</dbReference>
<proteinExistence type="predicted"/>
<keyword evidence="2" id="KW-0449">Lipoprotein</keyword>
<name>A0ABN2FLE7_9ACTN</name>
<evidence type="ECO:0000313" key="2">
    <source>
        <dbReference type="EMBL" id="GAA1652497.1"/>
    </source>
</evidence>
<dbReference type="InterPro" id="IPR052944">
    <property type="entry name" value="Sporulation_related"/>
</dbReference>
<dbReference type="InterPro" id="IPR004564">
    <property type="entry name" value="OM_lipoprot_carrier_LolA-like"/>
</dbReference>
<organism evidence="2 3">
    <name type="scientific">Kribbella alba</name>
    <dbReference type="NCBI Taxonomy" id="190197"/>
    <lineage>
        <taxon>Bacteria</taxon>
        <taxon>Bacillati</taxon>
        <taxon>Actinomycetota</taxon>
        <taxon>Actinomycetes</taxon>
        <taxon>Propionibacteriales</taxon>
        <taxon>Kribbellaceae</taxon>
        <taxon>Kribbella</taxon>
    </lineage>
</organism>
<dbReference type="Proteomes" id="UP001501319">
    <property type="component" value="Unassembled WGS sequence"/>
</dbReference>
<keyword evidence="3" id="KW-1185">Reference proteome</keyword>
<sequence length="353" mass="36280">MAALGPVVADASPNLPTITAQDLLAKVQTAKVDGLSGTVTSSLDLGLPAIPGLVGGENSSQFTDLLSGQHTARVAFAGPDKARVSVLDNMAERVLTTDGKTAWIYDSSKREATKVAVPAHTAKPEAVPEVGPQNKTYDPQATAKQFLAAIDPSTTVEVTGTESVAGRDAYKLRLTPKTDKTTVGSVTLAVDSKNWVPLQVTVMPRTGNNPAVQVGFSSVSFNVPSANTFAFTPPSGVKVTEQKVPASTEPKALPKKPDATKPNAGKPSADKPTVVGTGWESVAVIRGGKANLPSGNGALDQLLAKAPTVSGSWGSGKILTTRMVSALIADDGRVFVGLVSPDTLQAAAAKAPR</sequence>
<reference evidence="2 3" key="1">
    <citation type="journal article" date="2019" name="Int. J. Syst. Evol. Microbiol.">
        <title>The Global Catalogue of Microorganisms (GCM) 10K type strain sequencing project: providing services to taxonomists for standard genome sequencing and annotation.</title>
        <authorList>
            <consortium name="The Broad Institute Genomics Platform"/>
            <consortium name="The Broad Institute Genome Sequencing Center for Infectious Disease"/>
            <person name="Wu L."/>
            <person name="Ma J."/>
        </authorList>
    </citation>
    <scope>NUCLEOTIDE SEQUENCE [LARGE SCALE GENOMIC DNA]</scope>
    <source>
        <strain evidence="2 3">JCM 14306</strain>
    </source>
</reference>
<dbReference type="CDD" id="cd16325">
    <property type="entry name" value="LolA"/>
    <property type="match status" value="1"/>
</dbReference>
<feature type="region of interest" description="Disordered" evidence="1">
    <location>
        <begin position="240"/>
        <end position="273"/>
    </location>
</feature>
<dbReference type="SUPFAM" id="SSF89392">
    <property type="entry name" value="Prokaryotic lipoproteins and lipoprotein localization factors"/>
    <property type="match status" value="1"/>
</dbReference>